<organism evidence="3 4">
    <name type="scientific">Pelagicoccus albus</name>
    <dbReference type="NCBI Taxonomy" id="415222"/>
    <lineage>
        <taxon>Bacteria</taxon>
        <taxon>Pseudomonadati</taxon>
        <taxon>Verrucomicrobiota</taxon>
        <taxon>Opitutia</taxon>
        <taxon>Puniceicoccales</taxon>
        <taxon>Pelagicoccaceae</taxon>
        <taxon>Pelagicoccus</taxon>
    </lineage>
</organism>
<dbReference type="EMBL" id="JACHVC010000007">
    <property type="protein sequence ID" value="MBC2605839.1"/>
    <property type="molecule type" value="Genomic_DNA"/>
</dbReference>
<dbReference type="InterPro" id="IPR011856">
    <property type="entry name" value="tRNA_endonuc-like_dom_sf"/>
</dbReference>
<comment type="similarity">
    <text evidence="1 2">Belongs to the UPF0102 family.</text>
</comment>
<evidence type="ECO:0000313" key="3">
    <source>
        <dbReference type="EMBL" id="MBC2605839.1"/>
    </source>
</evidence>
<name>A0A7X1E814_9BACT</name>
<dbReference type="AlphaFoldDB" id="A0A7X1E814"/>
<dbReference type="HAMAP" id="MF_00048">
    <property type="entry name" value="UPF0102"/>
    <property type="match status" value="1"/>
</dbReference>
<dbReference type="Pfam" id="PF02021">
    <property type="entry name" value="UPF0102"/>
    <property type="match status" value="1"/>
</dbReference>
<evidence type="ECO:0000256" key="1">
    <source>
        <dbReference type="ARBA" id="ARBA00006738"/>
    </source>
</evidence>
<proteinExistence type="inferred from homology"/>
<keyword evidence="4" id="KW-1185">Reference proteome</keyword>
<evidence type="ECO:0000313" key="4">
    <source>
        <dbReference type="Proteomes" id="UP000526501"/>
    </source>
</evidence>
<comment type="caution">
    <text evidence="3">The sequence shown here is derived from an EMBL/GenBank/DDBJ whole genome shotgun (WGS) entry which is preliminary data.</text>
</comment>
<dbReference type="PANTHER" id="PTHR34039:SF1">
    <property type="entry name" value="UPF0102 PROTEIN YRAN"/>
    <property type="match status" value="1"/>
</dbReference>
<dbReference type="InterPro" id="IPR003509">
    <property type="entry name" value="UPF0102_YraN-like"/>
</dbReference>
<gene>
    <name evidence="3" type="ORF">H5P27_07265</name>
</gene>
<accession>A0A7X1E814</accession>
<evidence type="ECO:0000256" key="2">
    <source>
        <dbReference type="HAMAP-Rule" id="MF_00048"/>
    </source>
</evidence>
<dbReference type="Proteomes" id="UP000526501">
    <property type="component" value="Unassembled WGS sequence"/>
</dbReference>
<reference evidence="3 4" key="1">
    <citation type="submission" date="2020-07" db="EMBL/GenBank/DDBJ databases">
        <authorList>
            <person name="Feng X."/>
        </authorList>
    </citation>
    <scope>NUCLEOTIDE SEQUENCE [LARGE SCALE GENOMIC DNA]</scope>
    <source>
        <strain evidence="3 4">JCM23202</strain>
    </source>
</reference>
<dbReference type="PANTHER" id="PTHR34039">
    <property type="entry name" value="UPF0102 PROTEIN YRAN"/>
    <property type="match status" value="1"/>
</dbReference>
<protein>
    <recommendedName>
        <fullName evidence="2">UPF0102 protein H5P27_07265</fullName>
    </recommendedName>
</protein>
<dbReference type="RefSeq" id="WP_185659731.1">
    <property type="nucleotide sequence ID" value="NZ_CAWPOO010000007.1"/>
</dbReference>
<dbReference type="SUPFAM" id="SSF52980">
    <property type="entry name" value="Restriction endonuclease-like"/>
    <property type="match status" value="1"/>
</dbReference>
<dbReference type="InterPro" id="IPR011335">
    <property type="entry name" value="Restrct_endonuc-II-like"/>
</dbReference>
<dbReference type="Gene3D" id="3.40.1350.10">
    <property type="match status" value="1"/>
</dbReference>
<sequence length="140" mass="16090">MLSSLKRLFGRKETESAAIGRRGEREAEKLLKKKGLMILARNWRSGRDEIDIICLDGKAVVFVEVRTRSVDALVSGYDSINRRKREALKRVCRSYFAKMKPRPITLRFDVVEVEHQEGTIGKVRHFSDVPLFSKAVNRSI</sequence>
<dbReference type="GO" id="GO:0003676">
    <property type="term" value="F:nucleic acid binding"/>
    <property type="evidence" value="ECO:0007669"/>
    <property type="project" value="InterPro"/>
</dbReference>